<name>A0A1M5VR54_9BACT</name>
<proteinExistence type="predicted"/>
<protein>
    <submittedName>
        <fullName evidence="2">Uncharacterized protein</fullName>
    </submittedName>
</protein>
<dbReference type="RefSeq" id="WP_073140701.1">
    <property type="nucleotide sequence ID" value="NZ_FQWQ01000004.1"/>
</dbReference>
<keyword evidence="3" id="KW-1185">Reference proteome</keyword>
<evidence type="ECO:0000313" key="2">
    <source>
        <dbReference type="EMBL" id="SHH77735.1"/>
    </source>
</evidence>
<dbReference type="EMBL" id="FQWQ01000004">
    <property type="protein sequence ID" value="SHH77735.1"/>
    <property type="molecule type" value="Genomic_DNA"/>
</dbReference>
<sequence length="128" mass="14131">MKHNSTKMLPSGESDFLQDDPLGKHIKKIQSFSDLEEDEDLMPVAQREIACAIAALTAIYEKTKRLPYFVAPTRSGGVGLEYQVVGIEAYFHFDIDGSIQFSAIGDGKLLNKTRFTNPAEASTLIAHL</sequence>
<reference evidence="2 3" key="1">
    <citation type="submission" date="2016-11" db="EMBL/GenBank/DDBJ databases">
        <authorList>
            <person name="Jaros S."/>
            <person name="Januszkiewicz K."/>
            <person name="Wedrychowicz H."/>
        </authorList>
    </citation>
    <scope>NUCLEOTIDE SEQUENCE [LARGE SCALE GENOMIC DNA]</scope>
    <source>
        <strain evidence="2 3">DSM 24574</strain>
    </source>
</reference>
<gene>
    <name evidence="2" type="ORF">SAMN04488109_5330</name>
</gene>
<dbReference type="Proteomes" id="UP000184212">
    <property type="component" value="Unassembled WGS sequence"/>
</dbReference>
<evidence type="ECO:0000313" key="3">
    <source>
        <dbReference type="Proteomes" id="UP000184212"/>
    </source>
</evidence>
<evidence type="ECO:0000256" key="1">
    <source>
        <dbReference type="SAM" id="MobiDB-lite"/>
    </source>
</evidence>
<feature type="region of interest" description="Disordered" evidence="1">
    <location>
        <begin position="1"/>
        <end position="20"/>
    </location>
</feature>
<organism evidence="2 3">
    <name type="scientific">Chryseolinea serpens</name>
    <dbReference type="NCBI Taxonomy" id="947013"/>
    <lineage>
        <taxon>Bacteria</taxon>
        <taxon>Pseudomonadati</taxon>
        <taxon>Bacteroidota</taxon>
        <taxon>Cytophagia</taxon>
        <taxon>Cytophagales</taxon>
        <taxon>Fulvivirgaceae</taxon>
        <taxon>Chryseolinea</taxon>
    </lineage>
</organism>
<dbReference type="AlphaFoldDB" id="A0A1M5VR54"/>
<accession>A0A1M5VR54</accession>